<dbReference type="EMBL" id="AP003299">
    <property type="protein sequence ID" value="BAD53023.1"/>
    <property type="molecule type" value="Genomic_DNA"/>
</dbReference>
<feature type="compositionally biased region" description="Basic and acidic residues" evidence="1">
    <location>
        <begin position="29"/>
        <end position="40"/>
    </location>
</feature>
<proteinExistence type="predicted"/>
<accession>Q5ZBQ8</accession>
<sequence length="140" mass="15700">MEEGKTTTRPRRRLRWRYADELAATCTPPDERRGCGRRDDDDNLTSEGVSLMSVEAVGGASSMRLRPRCQLLHREHAPVHQQRHGSGGHDARPILRHRPHPATEELAELGHHVLSTASPSYSPGHVCHYYVLKTQAPSLL</sequence>
<dbReference type="Proteomes" id="UP000817658">
    <property type="component" value="Chromosome 1"/>
</dbReference>
<protein>
    <submittedName>
        <fullName evidence="2">Uncharacterized protein</fullName>
    </submittedName>
</protein>
<gene>
    <name evidence="2" type="primary">P0699H05.22</name>
</gene>
<dbReference type="AlphaFoldDB" id="Q5ZBQ8"/>
<name>Q5ZBQ8_ORYSJ</name>
<reference evidence="2" key="1">
    <citation type="journal article" date="2002" name="Nature">
        <title>The genome sequence and structure of rice chromosome 1.</title>
        <authorList>
            <person name="Sasaki T."/>
            <person name="Matsumoto T."/>
            <person name="Yamamoto K."/>
            <person name="Sakata K."/>
            <person name="Baba T."/>
            <person name="Katayose Y."/>
            <person name="Wu J."/>
            <person name="Niimura Y."/>
            <person name="Cheng Z."/>
            <person name="Nagamura Y."/>
            <person name="Antonio B.A."/>
            <person name="Kanamori H."/>
            <person name="Hosokawa S."/>
            <person name="Masukawa M."/>
            <person name="Arikawa K."/>
            <person name="Chiden Y."/>
            <person name="Hayashi M."/>
            <person name="Okamoto M."/>
            <person name="Ando T."/>
            <person name="Aoki H."/>
            <person name="Arita K."/>
            <person name="Hamada M."/>
            <person name="Harada C."/>
            <person name="Hijishita S."/>
            <person name="Honda M."/>
            <person name="Ichikawa Y."/>
            <person name="Idonuma A."/>
            <person name="Iijima M."/>
            <person name="Ikeda M."/>
            <person name="Ikeno M."/>
            <person name="Itoh S."/>
            <person name="Itoh T."/>
            <person name="Itoh Y."/>
            <person name="Itoh Y."/>
            <person name="Iwabuchi A."/>
            <person name="Kamiya K."/>
            <person name="Karasawa W."/>
            <person name="Katagiri S."/>
            <person name="Kikuta A."/>
            <person name="Kobayashi N."/>
            <person name="Kono I."/>
            <person name="Machita K."/>
            <person name="Maehara T."/>
            <person name="Mizuno H."/>
            <person name="Mizubayashi T."/>
            <person name="Mukai Y."/>
            <person name="Nagasaki H."/>
            <person name="Nakashima M."/>
            <person name="Nakama Y."/>
            <person name="Nakamichi Y."/>
            <person name="Nakamura M."/>
            <person name="Namiki N."/>
            <person name="Negishi M."/>
            <person name="Ohta I."/>
            <person name="Ono N."/>
            <person name="Saji S."/>
            <person name="Sakai K."/>
            <person name="Shibata M."/>
            <person name="Shimokawa T."/>
            <person name="Shomura A."/>
            <person name="Song J."/>
            <person name="Takazaki Y."/>
            <person name="Terasawa K."/>
            <person name="Tsuji K."/>
            <person name="Waki K."/>
            <person name="Yamagata H."/>
            <person name="Yamane H."/>
            <person name="Yoshiki S."/>
            <person name="Yoshihara R."/>
            <person name="Yukawa K."/>
            <person name="Zhong H."/>
            <person name="Iwama H."/>
            <person name="Endo T."/>
            <person name="Ito H."/>
            <person name="Hahn J.H."/>
            <person name="Kim H.I."/>
            <person name="Eun M.Y."/>
            <person name="Yano M."/>
            <person name="Jiang J."/>
            <person name="Gojobori T."/>
        </authorList>
    </citation>
    <scope>NUCLEOTIDE SEQUENCE [LARGE SCALE GENOMIC DNA]</scope>
</reference>
<feature type="region of interest" description="Disordered" evidence="1">
    <location>
        <begin position="76"/>
        <end position="95"/>
    </location>
</feature>
<evidence type="ECO:0000313" key="2">
    <source>
        <dbReference type="EMBL" id="BAD53023.1"/>
    </source>
</evidence>
<evidence type="ECO:0000256" key="1">
    <source>
        <dbReference type="SAM" id="MobiDB-lite"/>
    </source>
</evidence>
<organism evidence="2">
    <name type="scientific">Oryza sativa subsp. japonica</name>
    <name type="common">Rice</name>
    <dbReference type="NCBI Taxonomy" id="39947"/>
    <lineage>
        <taxon>Eukaryota</taxon>
        <taxon>Viridiplantae</taxon>
        <taxon>Streptophyta</taxon>
        <taxon>Embryophyta</taxon>
        <taxon>Tracheophyta</taxon>
        <taxon>Spermatophyta</taxon>
        <taxon>Magnoliopsida</taxon>
        <taxon>Liliopsida</taxon>
        <taxon>Poales</taxon>
        <taxon>Poaceae</taxon>
        <taxon>BOP clade</taxon>
        <taxon>Oryzoideae</taxon>
        <taxon>Oryzeae</taxon>
        <taxon>Oryzinae</taxon>
        <taxon>Oryza</taxon>
        <taxon>Oryza sativa</taxon>
    </lineage>
</organism>
<feature type="region of interest" description="Disordered" evidence="1">
    <location>
        <begin position="27"/>
        <end position="47"/>
    </location>
</feature>